<dbReference type="GO" id="GO:0005886">
    <property type="term" value="C:plasma membrane"/>
    <property type="evidence" value="ECO:0007669"/>
    <property type="project" value="UniProtKB-SubCell"/>
</dbReference>
<sequence>MAALKDIEKPAVTAAGLKGIQKAAALLVAIGEQRAGEIFKYLGESEVEALSLELAKAQKIPTEVCRDVITEAVESVLAEDYLAEGGVDYARSVLMRSLGEDRAEEIIGRLAATIERRPFEFLRRTPAEQIVVFLRNESPQTIALVVSNLHTTLAAQVLSDIDPEIQADVALRIALMAETRPEVVSHVESVMRSRLSAVGSQEYAAAGGVKSLADILNSSDRTTERNVLDELAKADGELAEEIRLLLFTFEDVVKLDDRSIQMVLKEVDQKDLAIALRGVSDDVAGKIFGNMSERGAELLKEEIQFQPPQRKRVVEEAQGRIVGVVRRLEEAGAIVISRGGGSGEDALV</sequence>
<proteinExistence type="inferred from homology"/>
<comment type="similarity">
    <text evidence="3">Belongs to the FliG family.</text>
</comment>
<protein>
    <recommendedName>
        <fullName evidence="4">Flagellar motor switch protein FliG</fullName>
    </recommendedName>
</protein>
<evidence type="ECO:0000256" key="9">
    <source>
        <dbReference type="ARBA" id="ARBA00023143"/>
    </source>
</evidence>
<dbReference type="Gene3D" id="1.10.220.30">
    <property type="match status" value="3"/>
</dbReference>
<dbReference type="GO" id="GO:0006935">
    <property type="term" value="P:chemotaxis"/>
    <property type="evidence" value="ECO:0007669"/>
    <property type="project" value="UniProtKB-KW"/>
</dbReference>
<reference evidence="13 14" key="1">
    <citation type="submission" date="2018-10" db="EMBL/GenBank/DDBJ databases">
        <title>Genomic Encyclopedia of Archaeal and Bacterial Type Strains, Phase II (KMG-II): from individual species to whole genera.</title>
        <authorList>
            <person name="Goeker M."/>
        </authorList>
    </citation>
    <scope>NUCLEOTIDE SEQUENCE [LARGE SCALE GENOMIC DNA]</scope>
    <source>
        <strain evidence="13 14">DSM 14954</strain>
    </source>
</reference>
<dbReference type="InterPro" id="IPR011002">
    <property type="entry name" value="FliG_a-hlx"/>
</dbReference>
<dbReference type="InterPro" id="IPR028263">
    <property type="entry name" value="FliG_N"/>
</dbReference>
<evidence type="ECO:0000256" key="4">
    <source>
        <dbReference type="ARBA" id="ARBA00021870"/>
    </source>
</evidence>
<feature type="domain" description="Flagellar motor switch protein FliG C-terminal" evidence="10">
    <location>
        <begin position="230"/>
        <end position="336"/>
    </location>
</feature>
<dbReference type="PANTHER" id="PTHR30534">
    <property type="entry name" value="FLAGELLAR MOTOR SWITCH PROTEIN FLIG"/>
    <property type="match status" value="1"/>
</dbReference>
<dbReference type="PANTHER" id="PTHR30534:SF0">
    <property type="entry name" value="FLAGELLAR MOTOR SWITCH PROTEIN FLIG"/>
    <property type="match status" value="1"/>
</dbReference>
<dbReference type="EMBL" id="RBIL01000001">
    <property type="protein sequence ID" value="RKQ92398.1"/>
    <property type="molecule type" value="Genomic_DNA"/>
</dbReference>
<keyword evidence="13" id="KW-0282">Flagellum</keyword>
<evidence type="ECO:0000313" key="13">
    <source>
        <dbReference type="EMBL" id="RKQ92398.1"/>
    </source>
</evidence>
<keyword evidence="13" id="KW-0966">Cell projection</keyword>
<dbReference type="InterPro" id="IPR032779">
    <property type="entry name" value="FliG_M"/>
</dbReference>
<name>A0A660LBL1_9ACTN</name>
<evidence type="ECO:0000256" key="1">
    <source>
        <dbReference type="ARBA" id="ARBA00004117"/>
    </source>
</evidence>
<feature type="domain" description="Flagellar motor switch protein FliG N-terminal" evidence="12">
    <location>
        <begin position="17"/>
        <end position="119"/>
    </location>
</feature>
<dbReference type="Proteomes" id="UP000278962">
    <property type="component" value="Unassembled WGS sequence"/>
</dbReference>
<evidence type="ECO:0000256" key="3">
    <source>
        <dbReference type="ARBA" id="ARBA00010299"/>
    </source>
</evidence>
<dbReference type="InterPro" id="IPR023087">
    <property type="entry name" value="Flg_Motor_Flig_C"/>
</dbReference>
<evidence type="ECO:0000256" key="6">
    <source>
        <dbReference type="ARBA" id="ARBA00022500"/>
    </source>
</evidence>
<gene>
    <name evidence="13" type="ORF">C8N24_2244</name>
</gene>
<keyword evidence="5" id="KW-1003">Cell membrane</keyword>
<organism evidence="13 14">
    <name type="scientific">Solirubrobacter pauli</name>
    <dbReference type="NCBI Taxonomy" id="166793"/>
    <lineage>
        <taxon>Bacteria</taxon>
        <taxon>Bacillati</taxon>
        <taxon>Actinomycetota</taxon>
        <taxon>Thermoleophilia</taxon>
        <taxon>Solirubrobacterales</taxon>
        <taxon>Solirubrobacteraceae</taxon>
        <taxon>Solirubrobacter</taxon>
    </lineage>
</organism>
<evidence type="ECO:0000259" key="11">
    <source>
        <dbReference type="Pfam" id="PF14841"/>
    </source>
</evidence>
<evidence type="ECO:0000313" key="14">
    <source>
        <dbReference type="Proteomes" id="UP000278962"/>
    </source>
</evidence>
<feature type="domain" description="Flagellar motor switch protein FliG middle" evidence="11">
    <location>
        <begin position="128"/>
        <end position="201"/>
    </location>
</feature>
<dbReference type="PRINTS" id="PR00954">
    <property type="entry name" value="FLGMOTORFLIG"/>
</dbReference>
<evidence type="ECO:0000259" key="12">
    <source>
        <dbReference type="Pfam" id="PF14842"/>
    </source>
</evidence>
<evidence type="ECO:0000256" key="5">
    <source>
        <dbReference type="ARBA" id="ARBA00022475"/>
    </source>
</evidence>
<keyword evidence="9" id="KW-0975">Bacterial flagellum</keyword>
<accession>A0A660LBL1</accession>
<dbReference type="RefSeq" id="WP_121250096.1">
    <property type="nucleotide sequence ID" value="NZ_RBIL01000001.1"/>
</dbReference>
<keyword evidence="6" id="KW-0145">Chemotaxis</keyword>
<evidence type="ECO:0000256" key="7">
    <source>
        <dbReference type="ARBA" id="ARBA00022779"/>
    </source>
</evidence>
<evidence type="ECO:0000256" key="2">
    <source>
        <dbReference type="ARBA" id="ARBA00004413"/>
    </source>
</evidence>
<evidence type="ECO:0000256" key="8">
    <source>
        <dbReference type="ARBA" id="ARBA00023136"/>
    </source>
</evidence>
<dbReference type="AlphaFoldDB" id="A0A660LBL1"/>
<dbReference type="GO" id="GO:0003774">
    <property type="term" value="F:cytoskeletal motor activity"/>
    <property type="evidence" value="ECO:0007669"/>
    <property type="project" value="InterPro"/>
</dbReference>
<dbReference type="PIRSF" id="PIRSF003161">
    <property type="entry name" value="FliG"/>
    <property type="match status" value="1"/>
</dbReference>
<dbReference type="InterPro" id="IPR000090">
    <property type="entry name" value="Flg_Motor_Flig"/>
</dbReference>
<keyword evidence="13" id="KW-0969">Cilium</keyword>
<dbReference type="GO" id="GO:0071973">
    <property type="term" value="P:bacterial-type flagellum-dependent cell motility"/>
    <property type="evidence" value="ECO:0007669"/>
    <property type="project" value="InterPro"/>
</dbReference>
<keyword evidence="14" id="KW-1185">Reference proteome</keyword>
<comment type="caution">
    <text evidence="13">The sequence shown here is derived from an EMBL/GenBank/DDBJ whole genome shotgun (WGS) entry which is preliminary data.</text>
</comment>
<dbReference type="Pfam" id="PF14842">
    <property type="entry name" value="FliG_N"/>
    <property type="match status" value="1"/>
</dbReference>
<dbReference type="OrthoDB" id="9780302at2"/>
<keyword evidence="7" id="KW-0283">Flagellar rotation</keyword>
<dbReference type="NCBIfam" id="TIGR00207">
    <property type="entry name" value="fliG"/>
    <property type="match status" value="1"/>
</dbReference>
<evidence type="ECO:0000259" key="10">
    <source>
        <dbReference type="Pfam" id="PF01706"/>
    </source>
</evidence>
<dbReference type="GO" id="GO:0009425">
    <property type="term" value="C:bacterial-type flagellum basal body"/>
    <property type="evidence" value="ECO:0007669"/>
    <property type="project" value="UniProtKB-SubCell"/>
</dbReference>
<dbReference type="Pfam" id="PF01706">
    <property type="entry name" value="FliG_C"/>
    <property type="match status" value="1"/>
</dbReference>
<dbReference type="Pfam" id="PF14841">
    <property type="entry name" value="FliG_M"/>
    <property type="match status" value="1"/>
</dbReference>
<keyword evidence="8" id="KW-0472">Membrane</keyword>
<dbReference type="SUPFAM" id="SSF48029">
    <property type="entry name" value="FliG"/>
    <property type="match status" value="2"/>
</dbReference>
<comment type="subcellular location">
    <subcellularLocation>
        <location evidence="1">Bacterial flagellum basal body</location>
    </subcellularLocation>
    <subcellularLocation>
        <location evidence="2">Cell membrane</location>
        <topology evidence="2">Peripheral membrane protein</topology>
        <orientation evidence="2">Cytoplasmic side</orientation>
    </subcellularLocation>
</comment>